<accession>A0A9W8K4K0</accession>
<dbReference type="Proteomes" id="UP001148786">
    <property type="component" value="Unassembled WGS sequence"/>
</dbReference>
<sequence>MSNVQKDHDSRSGASDSPMSLYHSSKSQETGKSGTRTPETEATDSFSNEAFLRAELDAHFSNAREEIRSMMLEERAVLAKERAETQAMLVRELDKFSSRMLERMITLVAMERAEVRAAERHQKESGA</sequence>
<keyword evidence="3" id="KW-1185">Reference proteome</keyword>
<gene>
    <name evidence="2" type="ORF">NLJ89_g3149</name>
</gene>
<feature type="region of interest" description="Disordered" evidence="1">
    <location>
        <begin position="1"/>
        <end position="48"/>
    </location>
</feature>
<organism evidence="2 3">
    <name type="scientific">Agrocybe chaxingu</name>
    <dbReference type="NCBI Taxonomy" id="84603"/>
    <lineage>
        <taxon>Eukaryota</taxon>
        <taxon>Fungi</taxon>
        <taxon>Dikarya</taxon>
        <taxon>Basidiomycota</taxon>
        <taxon>Agaricomycotina</taxon>
        <taxon>Agaricomycetes</taxon>
        <taxon>Agaricomycetidae</taxon>
        <taxon>Agaricales</taxon>
        <taxon>Agaricineae</taxon>
        <taxon>Strophariaceae</taxon>
        <taxon>Agrocybe</taxon>
    </lineage>
</organism>
<protein>
    <submittedName>
        <fullName evidence="2">Uncharacterized protein</fullName>
    </submittedName>
</protein>
<name>A0A9W8K4K0_9AGAR</name>
<dbReference type="AlphaFoldDB" id="A0A9W8K4K0"/>
<comment type="caution">
    <text evidence="2">The sequence shown here is derived from an EMBL/GenBank/DDBJ whole genome shotgun (WGS) entry which is preliminary data.</text>
</comment>
<dbReference type="EMBL" id="JANKHO010000219">
    <property type="protein sequence ID" value="KAJ3513080.1"/>
    <property type="molecule type" value="Genomic_DNA"/>
</dbReference>
<proteinExistence type="predicted"/>
<evidence type="ECO:0000256" key="1">
    <source>
        <dbReference type="SAM" id="MobiDB-lite"/>
    </source>
</evidence>
<evidence type="ECO:0000313" key="3">
    <source>
        <dbReference type="Proteomes" id="UP001148786"/>
    </source>
</evidence>
<feature type="compositionally biased region" description="Basic and acidic residues" evidence="1">
    <location>
        <begin position="1"/>
        <end position="11"/>
    </location>
</feature>
<evidence type="ECO:0000313" key="2">
    <source>
        <dbReference type="EMBL" id="KAJ3513080.1"/>
    </source>
</evidence>
<reference evidence="2" key="1">
    <citation type="submission" date="2022-07" db="EMBL/GenBank/DDBJ databases">
        <title>Genome Sequence of Agrocybe chaxingu.</title>
        <authorList>
            <person name="Buettner E."/>
        </authorList>
    </citation>
    <scope>NUCLEOTIDE SEQUENCE</scope>
    <source>
        <strain evidence="2">MP-N11</strain>
    </source>
</reference>
<dbReference type="OrthoDB" id="10383165at2759"/>
<feature type="compositionally biased region" description="Polar residues" evidence="1">
    <location>
        <begin position="12"/>
        <end position="37"/>
    </location>
</feature>